<keyword evidence="4" id="KW-0949">S-adenosyl-L-methionine</keyword>
<dbReference type="InterPro" id="IPR002941">
    <property type="entry name" value="DNA_methylase_N4/N6"/>
</dbReference>
<dbReference type="Pfam" id="PF01555">
    <property type="entry name" value="N6_N4_Mtase"/>
    <property type="match status" value="1"/>
</dbReference>
<keyword evidence="3 7" id="KW-0808">Transferase</keyword>
<evidence type="ECO:0000313" key="7">
    <source>
        <dbReference type="EMBL" id="OGK01425.1"/>
    </source>
</evidence>
<feature type="region of interest" description="Disordered" evidence="5">
    <location>
        <begin position="553"/>
        <end position="594"/>
    </location>
</feature>
<evidence type="ECO:0000256" key="1">
    <source>
        <dbReference type="ARBA" id="ARBA00006594"/>
    </source>
</evidence>
<dbReference type="InterPro" id="IPR029063">
    <property type="entry name" value="SAM-dependent_MTases_sf"/>
</dbReference>
<evidence type="ECO:0000313" key="8">
    <source>
        <dbReference type="Proteomes" id="UP000179243"/>
    </source>
</evidence>
<dbReference type="Proteomes" id="UP000179243">
    <property type="component" value="Unassembled WGS sequence"/>
</dbReference>
<comment type="similarity">
    <text evidence="1">Belongs to the N(4)/N(6)-methyltransferase family.</text>
</comment>
<keyword evidence="2 7" id="KW-0489">Methyltransferase</keyword>
<dbReference type="GO" id="GO:0008170">
    <property type="term" value="F:N-methyltransferase activity"/>
    <property type="evidence" value="ECO:0007669"/>
    <property type="project" value="InterPro"/>
</dbReference>
<dbReference type="GO" id="GO:0032259">
    <property type="term" value="P:methylation"/>
    <property type="evidence" value="ECO:0007669"/>
    <property type="project" value="UniProtKB-KW"/>
</dbReference>
<dbReference type="PRINTS" id="PR00506">
    <property type="entry name" value="D21N6MTFRASE"/>
</dbReference>
<evidence type="ECO:0000256" key="5">
    <source>
        <dbReference type="SAM" id="MobiDB-lite"/>
    </source>
</evidence>
<accession>A0A1F7F423</accession>
<dbReference type="SUPFAM" id="SSF53335">
    <property type="entry name" value="S-adenosyl-L-methionine-dependent methyltransferases"/>
    <property type="match status" value="1"/>
</dbReference>
<sequence length="594" mass="68073">MSKTKLELTWVDKDKRSKLEPRILIEESDKSYHAPFRTTKKDIFDNRLIYGDNLLALKSIEQEFAGKVKCIYIDPPFNTGQAMEHYDDGLEHSIWLSLMRDRFDILNRLLSKEGTLAVHIDDNELGYLIVLLDEIFGRKNRLYVVSFKQGSATGHKAINPGCVNTTNFIVLYAKDKTSWTPNKVFTGRERDMRYGQFIVNIEDGYESWSMITLTKAFATALDVSEKEARKIIKEDSKQIETFVLENAKKVIRTARPDYDNVSEAAREMIDKSDREPTKIFRLERNDHSDMYFKNGERILFYSEKLKFVDGRYVAGEPLTTLWDDILSNNLHNEGGVDFPKGKKPEALIKRVLDLTTSPGDWILDSFAGSGTTGAVAHKMGRRWLMVELGAHCHTHIIPRMKRVINDEDISGITKSVNWKGGGGFRYYRLAPTLIKKDEWNNEIINKEFNPTMLAEAVCKIEGFAFAPSETIYWQHGKSTENDFIYVTTQTLTREQLQKLTDEVGEGRSLLVMCSAFRIKDPTEFPNLTLKKIPKTILSKCEWGKDDYSLQIKELPVRPEEDDTPDSNGAKNSPRKHLPGQTSFFDITAKKEGEK</sequence>
<evidence type="ECO:0000256" key="3">
    <source>
        <dbReference type="ARBA" id="ARBA00022679"/>
    </source>
</evidence>
<feature type="domain" description="DNA methylase N-4/N-6" evidence="6">
    <location>
        <begin position="68"/>
        <end position="393"/>
    </location>
</feature>
<dbReference type="EMBL" id="MFYX01000126">
    <property type="protein sequence ID" value="OGK01425.1"/>
    <property type="molecule type" value="Genomic_DNA"/>
</dbReference>
<protein>
    <submittedName>
        <fullName evidence="7">DNA methyltransferase</fullName>
    </submittedName>
</protein>
<dbReference type="PROSITE" id="PS00092">
    <property type="entry name" value="N6_MTASE"/>
    <property type="match status" value="1"/>
</dbReference>
<evidence type="ECO:0000256" key="4">
    <source>
        <dbReference type="ARBA" id="ARBA00022691"/>
    </source>
</evidence>
<evidence type="ECO:0000256" key="2">
    <source>
        <dbReference type="ARBA" id="ARBA00022603"/>
    </source>
</evidence>
<organism evidence="7 8">
    <name type="scientific">Candidatus Raymondbacteria bacterium RIFOXYD12_FULL_49_13</name>
    <dbReference type="NCBI Taxonomy" id="1817890"/>
    <lineage>
        <taxon>Bacteria</taxon>
        <taxon>Raymondiibacteriota</taxon>
    </lineage>
</organism>
<name>A0A1F7F423_UNCRA</name>
<evidence type="ECO:0000259" key="6">
    <source>
        <dbReference type="Pfam" id="PF01555"/>
    </source>
</evidence>
<dbReference type="InterPro" id="IPR002295">
    <property type="entry name" value="N4/N6-MTase_EcoPI_Mod-like"/>
</dbReference>
<comment type="caution">
    <text evidence="7">The sequence shown here is derived from an EMBL/GenBank/DDBJ whole genome shotgun (WGS) entry which is preliminary data.</text>
</comment>
<dbReference type="AlphaFoldDB" id="A0A1F7F423"/>
<dbReference type="InterPro" id="IPR002052">
    <property type="entry name" value="DNA_methylase_N6_adenine_CS"/>
</dbReference>
<dbReference type="GO" id="GO:0003677">
    <property type="term" value="F:DNA binding"/>
    <property type="evidence" value="ECO:0007669"/>
    <property type="project" value="InterPro"/>
</dbReference>
<gene>
    <name evidence="7" type="ORF">A2519_14780</name>
</gene>
<dbReference type="Gene3D" id="3.40.50.150">
    <property type="entry name" value="Vaccinia Virus protein VP39"/>
    <property type="match status" value="1"/>
</dbReference>
<proteinExistence type="inferred from homology"/>
<reference evidence="7 8" key="1">
    <citation type="journal article" date="2016" name="Nat. Commun.">
        <title>Thousands of microbial genomes shed light on interconnected biogeochemical processes in an aquifer system.</title>
        <authorList>
            <person name="Anantharaman K."/>
            <person name="Brown C.T."/>
            <person name="Hug L.A."/>
            <person name="Sharon I."/>
            <person name="Castelle C.J."/>
            <person name="Probst A.J."/>
            <person name="Thomas B.C."/>
            <person name="Singh A."/>
            <person name="Wilkins M.J."/>
            <person name="Karaoz U."/>
            <person name="Brodie E.L."/>
            <person name="Williams K.H."/>
            <person name="Hubbard S.S."/>
            <person name="Banfield J.F."/>
        </authorList>
    </citation>
    <scope>NUCLEOTIDE SEQUENCE [LARGE SCALE GENOMIC DNA]</scope>
</reference>